<dbReference type="EMBL" id="JACGWS010000017">
    <property type="protein sequence ID" value="MBC8757165.1"/>
    <property type="molecule type" value="Genomic_DNA"/>
</dbReference>
<organism evidence="2 3">
    <name type="scientific">Kordia aestuariivivens</name>
    <dbReference type="NCBI Taxonomy" id="2759037"/>
    <lineage>
        <taxon>Bacteria</taxon>
        <taxon>Pseudomonadati</taxon>
        <taxon>Bacteroidota</taxon>
        <taxon>Flavobacteriia</taxon>
        <taxon>Flavobacteriales</taxon>
        <taxon>Flavobacteriaceae</taxon>
        <taxon>Kordia</taxon>
    </lineage>
</organism>
<dbReference type="Proteomes" id="UP000619238">
    <property type="component" value="Unassembled WGS sequence"/>
</dbReference>
<accession>A0ABR7QF23</accession>
<sequence length="111" mass="12582">MSHYLFSYGTLQLENVQLESFGRILIGKKDTLVAYKLEQLQITDEAVLAVSDQKFHPIAIQTNSTSDVISGTLYKITQEELAEADRYEVADYKRVEATFQSGNKGWIYVKA</sequence>
<dbReference type="InterPro" id="IPR013024">
    <property type="entry name" value="GGCT-like"/>
</dbReference>
<evidence type="ECO:0000313" key="2">
    <source>
        <dbReference type="EMBL" id="MBC8757165.1"/>
    </source>
</evidence>
<keyword evidence="3" id="KW-1185">Reference proteome</keyword>
<dbReference type="Gene3D" id="3.10.490.10">
    <property type="entry name" value="Gamma-glutamyl cyclotransferase-like"/>
    <property type="match status" value="1"/>
</dbReference>
<proteinExistence type="predicted"/>
<gene>
    <name evidence="2" type="ORF">H2O64_21020</name>
</gene>
<comment type="caution">
    <text evidence="2">The sequence shown here is derived from an EMBL/GenBank/DDBJ whole genome shotgun (WGS) entry which is preliminary data.</text>
</comment>
<evidence type="ECO:0000259" key="1">
    <source>
        <dbReference type="Pfam" id="PF06094"/>
    </source>
</evidence>
<dbReference type="InterPro" id="IPR009288">
    <property type="entry name" value="AIG2-like_dom"/>
</dbReference>
<dbReference type="RefSeq" id="WP_187564209.1">
    <property type="nucleotide sequence ID" value="NZ_JACGWS010000017.1"/>
</dbReference>
<protein>
    <submittedName>
        <fullName evidence="2">Gamma-glutamylcyclotransferase</fullName>
    </submittedName>
</protein>
<dbReference type="InterPro" id="IPR036568">
    <property type="entry name" value="GGCT-like_sf"/>
</dbReference>
<dbReference type="Pfam" id="PF06094">
    <property type="entry name" value="GGACT"/>
    <property type="match status" value="1"/>
</dbReference>
<dbReference type="SUPFAM" id="SSF110857">
    <property type="entry name" value="Gamma-glutamyl cyclotransferase-like"/>
    <property type="match status" value="1"/>
</dbReference>
<feature type="domain" description="Gamma-glutamylcyclotransferase AIG2-like" evidence="1">
    <location>
        <begin position="5"/>
        <end position="110"/>
    </location>
</feature>
<reference evidence="2 3" key="1">
    <citation type="submission" date="2020-07" db="EMBL/GenBank/DDBJ databases">
        <title>Description of Kordia aestuariivivens sp. nov., isolated from a tidal flat.</title>
        <authorList>
            <person name="Park S."/>
            <person name="Yoon J.-H."/>
        </authorList>
    </citation>
    <scope>NUCLEOTIDE SEQUENCE [LARGE SCALE GENOMIC DNA]</scope>
    <source>
        <strain evidence="2 3">YSTF-M3</strain>
    </source>
</reference>
<dbReference type="CDD" id="cd06661">
    <property type="entry name" value="GGCT_like"/>
    <property type="match status" value="1"/>
</dbReference>
<name>A0ABR7QF23_9FLAO</name>
<evidence type="ECO:0000313" key="3">
    <source>
        <dbReference type="Proteomes" id="UP000619238"/>
    </source>
</evidence>